<dbReference type="GO" id="GO:0016020">
    <property type="term" value="C:membrane"/>
    <property type="evidence" value="ECO:0007669"/>
    <property type="project" value="UniProtKB-SubCell"/>
</dbReference>
<feature type="transmembrane region" description="Helical" evidence="6">
    <location>
        <begin position="199"/>
        <end position="219"/>
    </location>
</feature>
<feature type="transmembrane region" description="Helical" evidence="6">
    <location>
        <begin position="239"/>
        <end position="258"/>
    </location>
</feature>
<reference evidence="7 8" key="1">
    <citation type="submission" date="2012-11" db="EMBL/GenBank/DDBJ databases">
        <title>Whole genome sequence of Acidisphaera rubrifaciens HS-AP3.</title>
        <authorList>
            <person name="Azuma Y."/>
            <person name="Higashiura N."/>
            <person name="Hirakawa H."/>
            <person name="Matsushita K."/>
        </authorList>
    </citation>
    <scope>NUCLEOTIDE SEQUENCE [LARGE SCALE GENOMIC DNA]</scope>
    <source>
        <strain evidence="7 8">HS-AP3</strain>
    </source>
</reference>
<evidence type="ECO:0000256" key="1">
    <source>
        <dbReference type="ARBA" id="ARBA00004141"/>
    </source>
</evidence>
<feature type="transmembrane region" description="Helical" evidence="6">
    <location>
        <begin position="66"/>
        <end position="86"/>
    </location>
</feature>
<feature type="transmembrane region" description="Helical" evidence="6">
    <location>
        <begin position="279"/>
        <end position="301"/>
    </location>
</feature>
<organism evidence="7 8">
    <name type="scientific">Acidisphaera rubrifaciens HS-AP3</name>
    <dbReference type="NCBI Taxonomy" id="1231350"/>
    <lineage>
        <taxon>Bacteria</taxon>
        <taxon>Pseudomonadati</taxon>
        <taxon>Pseudomonadota</taxon>
        <taxon>Alphaproteobacteria</taxon>
        <taxon>Acetobacterales</taxon>
        <taxon>Acetobacteraceae</taxon>
        <taxon>Acidisphaera</taxon>
    </lineage>
</organism>
<keyword evidence="5 6" id="KW-0472">Membrane</keyword>
<dbReference type="AlphaFoldDB" id="A0A0D6P7J3"/>
<dbReference type="Pfam" id="PF13520">
    <property type="entry name" value="AA_permease_2"/>
    <property type="match status" value="1"/>
</dbReference>
<accession>A0A0D6P7J3</accession>
<gene>
    <name evidence="7" type="ORF">Asru_0246_02</name>
</gene>
<dbReference type="PIRSF" id="PIRSF006060">
    <property type="entry name" value="AA_transporter"/>
    <property type="match status" value="1"/>
</dbReference>
<keyword evidence="4 6" id="KW-1133">Transmembrane helix</keyword>
<keyword evidence="2" id="KW-0813">Transport</keyword>
<dbReference type="InterPro" id="IPR002293">
    <property type="entry name" value="AA/rel_permease1"/>
</dbReference>
<name>A0A0D6P7J3_9PROT</name>
<evidence type="ECO:0000313" key="7">
    <source>
        <dbReference type="EMBL" id="GAN77168.1"/>
    </source>
</evidence>
<dbReference type="EMBL" id="BANB01000246">
    <property type="protein sequence ID" value="GAN77168.1"/>
    <property type="molecule type" value="Genomic_DNA"/>
</dbReference>
<evidence type="ECO:0000256" key="2">
    <source>
        <dbReference type="ARBA" id="ARBA00022448"/>
    </source>
</evidence>
<keyword evidence="8" id="KW-1185">Reference proteome</keyword>
<evidence type="ECO:0000256" key="6">
    <source>
        <dbReference type="SAM" id="Phobius"/>
    </source>
</evidence>
<dbReference type="RefSeq" id="WP_048861157.1">
    <property type="nucleotide sequence ID" value="NZ_BANB01000246.1"/>
</dbReference>
<keyword evidence="3 6" id="KW-0812">Transmembrane</keyword>
<feature type="transmembrane region" description="Helical" evidence="6">
    <location>
        <begin position="38"/>
        <end position="60"/>
    </location>
</feature>
<evidence type="ECO:0000256" key="4">
    <source>
        <dbReference type="ARBA" id="ARBA00022989"/>
    </source>
</evidence>
<feature type="transmembrane region" description="Helical" evidence="6">
    <location>
        <begin position="401"/>
        <end position="420"/>
    </location>
</feature>
<evidence type="ECO:0000256" key="5">
    <source>
        <dbReference type="ARBA" id="ARBA00023136"/>
    </source>
</evidence>
<feature type="transmembrane region" description="Helical" evidence="6">
    <location>
        <begin position="376"/>
        <end position="395"/>
    </location>
</feature>
<proteinExistence type="predicted"/>
<evidence type="ECO:0000313" key="8">
    <source>
        <dbReference type="Proteomes" id="UP000032680"/>
    </source>
</evidence>
<sequence>MSETTSPAPLFARKTVAQLSADHPDGHTLRRVLGAWHLIALGIGAIIGAGLFSLTGIAAADNAGPAVVLSFLVAAVACGFAGLCYSELASMIPVAGSAYTYAYATMGELVAWIIGWDLVLEYAVGAGTVAVSWSRYVGSLLGDYGLSLPPRLTASPFEGVDLPGGAHTVGLVNLPAVAVVVVISALLMRGVQESARVNAVIVVVKVAVVLAVIGFGAAYINTANWHPFIPPNTGHFGEYGWSGILRGAGTIFFAYIGFDAVSTAAQEARSPQRDMPIGILGSLAICTVLYVLFGLVLTGVVNYHDMKGDAAPVATAIGRTAFPWLKTTVKLGVICGYTTVILVMLLGQSRVFYAMARDRLLPGVFATIHPRWQTPWLSNVIFMLFTGLMAAFVPISVLGHMTSIGTLLAFVIVCAGVIVLRRQEPHTRRDFFAPGVPVTPILGIASCLLMMVSLDAGTWVRLVVWLAIGLVIFFAYGRRHSRLAAARAG</sequence>
<feature type="transmembrane region" description="Helical" evidence="6">
    <location>
        <begin position="432"/>
        <end position="452"/>
    </location>
</feature>
<evidence type="ECO:0000256" key="3">
    <source>
        <dbReference type="ARBA" id="ARBA00022692"/>
    </source>
</evidence>
<dbReference type="PANTHER" id="PTHR43243:SF4">
    <property type="entry name" value="CATIONIC AMINO ACID TRANSPORTER 4"/>
    <property type="match status" value="1"/>
</dbReference>
<feature type="transmembrane region" description="Helical" evidence="6">
    <location>
        <begin position="165"/>
        <end position="187"/>
    </location>
</feature>
<protein>
    <submittedName>
        <fullName evidence="7">Amino acid permease</fullName>
    </submittedName>
</protein>
<dbReference type="Proteomes" id="UP000032680">
    <property type="component" value="Unassembled WGS sequence"/>
</dbReference>
<dbReference type="OrthoDB" id="9804700at2"/>
<feature type="transmembrane region" description="Helical" evidence="6">
    <location>
        <begin position="331"/>
        <end position="355"/>
    </location>
</feature>
<dbReference type="Gene3D" id="1.20.1740.10">
    <property type="entry name" value="Amino acid/polyamine transporter I"/>
    <property type="match status" value="1"/>
</dbReference>
<comment type="subcellular location">
    <subcellularLocation>
        <location evidence="1">Membrane</location>
        <topology evidence="1">Multi-pass membrane protein</topology>
    </subcellularLocation>
</comment>
<comment type="caution">
    <text evidence="7">The sequence shown here is derived from an EMBL/GenBank/DDBJ whole genome shotgun (WGS) entry which is preliminary data.</text>
</comment>
<feature type="transmembrane region" description="Helical" evidence="6">
    <location>
        <begin position="458"/>
        <end position="477"/>
    </location>
</feature>
<dbReference type="GO" id="GO:0015171">
    <property type="term" value="F:amino acid transmembrane transporter activity"/>
    <property type="evidence" value="ECO:0007669"/>
    <property type="project" value="TreeGrafter"/>
</dbReference>
<dbReference type="PANTHER" id="PTHR43243">
    <property type="entry name" value="INNER MEMBRANE TRANSPORTER YGJI-RELATED"/>
    <property type="match status" value="1"/>
</dbReference>